<gene>
    <name evidence="2" type="ORF">OL497_12265</name>
</gene>
<evidence type="ECO:0000256" key="1">
    <source>
        <dbReference type="SAM" id="SignalP"/>
    </source>
</evidence>
<dbReference type="SUPFAM" id="SSF56954">
    <property type="entry name" value="Outer membrane efflux proteins (OEP)"/>
    <property type="match status" value="1"/>
</dbReference>
<dbReference type="RefSeq" id="WP_264730488.1">
    <property type="nucleotide sequence ID" value="NZ_JAPDNR010000001.1"/>
</dbReference>
<dbReference type="EMBL" id="JAPDNS010000001">
    <property type="protein sequence ID" value="MCW3484676.1"/>
    <property type="molecule type" value="Genomic_DNA"/>
</dbReference>
<proteinExistence type="predicted"/>
<feature type="chain" id="PRO_5046153949" evidence="1">
    <location>
        <begin position="18"/>
        <end position="409"/>
    </location>
</feature>
<keyword evidence="3" id="KW-1185">Reference proteome</keyword>
<evidence type="ECO:0000313" key="3">
    <source>
        <dbReference type="Proteomes" id="UP001207742"/>
    </source>
</evidence>
<organism evidence="2 3">
    <name type="scientific">Chitinophaga nivalis</name>
    <dbReference type="NCBI Taxonomy" id="2991709"/>
    <lineage>
        <taxon>Bacteria</taxon>
        <taxon>Pseudomonadati</taxon>
        <taxon>Bacteroidota</taxon>
        <taxon>Chitinophagia</taxon>
        <taxon>Chitinophagales</taxon>
        <taxon>Chitinophagaceae</taxon>
        <taxon>Chitinophaga</taxon>
    </lineage>
</organism>
<evidence type="ECO:0000313" key="2">
    <source>
        <dbReference type="EMBL" id="MCW3484676.1"/>
    </source>
</evidence>
<comment type="caution">
    <text evidence="2">The sequence shown here is derived from an EMBL/GenBank/DDBJ whole genome shotgun (WGS) entry which is preliminary data.</text>
</comment>
<protein>
    <submittedName>
        <fullName evidence="2">TolC family protein</fullName>
    </submittedName>
</protein>
<reference evidence="2 3" key="1">
    <citation type="submission" date="2022-10" db="EMBL/GenBank/DDBJ databases">
        <title>Chitinophaga nivalis PC15 sp. nov., isolated from Pyeongchang county, South Korea.</title>
        <authorList>
            <person name="Trinh H.N."/>
        </authorList>
    </citation>
    <scope>NUCLEOTIDE SEQUENCE [LARGE SCALE GENOMIC DNA]</scope>
    <source>
        <strain evidence="2 3">PC14</strain>
    </source>
</reference>
<accession>A0ABT3IL48</accession>
<dbReference type="PANTHER" id="PTHR30203:SF24">
    <property type="entry name" value="BLR4935 PROTEIN"/>
    <property type="match status" value="1"/>
</dbReference>
<dbReference type="Gene3D" id="1.20.1600.10">
    <property type="entry name" value="Outer membrane efflux proteins (OEP)"/>
    <property type="match status" value="1"/>
</dbReference>
<name>A0ABT3IL48_9BACT</name>
<dbReference type="Proteomes" id="UP001207742">
    <property type="component" value="Unassembled WGS sequence"/>
</dbReference>
<dbReference type="InterPro" id="IPR010131">
    <property type="entry name" value="MdtP/NodT-like"/>
</dbReference>
<feature type="signal peptide" evidence="1">
    <location>
        <begin position="1"/>
        <end position="17"/>
    </location>
</feature>
<dbReference type="PANTHER" id="PTHR30203">
    <property type="entry name" value="OUTER MEMBRANE CATION EFFLUX PROTEIN"/>
    <property type="match status" value="1"/>
</dbReference>
<keyword evidence="1" id="KW-0732">Signal</keyword>
<sequence>MNVRFLIGLLFPFTAFAQSQPLTMEGAVQQALQQNKGLKSASVAVGYYKELVRTSGELAKTDVNLQYGQTNSYVQDNNFSVSQAIPFPTVFGARKQLNQVQVDKAVWWKAVTQNDLVYQVKQTYVQLLYYKELRVLLQHQDSLFSDFVRTATLRYKTGESRMLEKTAAEGRMNEIRNLLRQNEADEQIYLSRLQALLGTTEPVSLAASGIPAVTIPALNDTAAVAANPQLQYLRQQVLLAEKQKQLFRASILPDITVGYFNQSLVGTPANAAGALATSGTRFQGFQVGLALPLWMGPLKAKVRAEEKQQQAAALQYDNSMITLQSQYGQAVQQFIKQRNSLDYYQTTALPNAALLLQQSAKSYSSGDIGYPEYFLNLEQALTVREGYLKTRNDAKQAELYIAYLAAHQL</sequence>